<dbReference type="Proteomes" id="UP000735302">
    <property type="component" value="Unassembled WGS sequence"/>
</dbReference>
<feature type="transmembrane region" description="Helical" evidence="6">
    <location>
        <begin position="946"/>
        <end position="966"/>
    </location>
</feature>
<dbReference type="Pfam" id="PF00002">
    <property type="entry name" value="7tm_2"/>
    <property type="match status" value="1"/>
</dbReference>
<comment type="subcellular location">
    <subcellularLocation>
        <location evidence="1">Membrane</location>
        <topology evidence="1">Multi-pass membrane protein</topology>
    </subcellularLocation>
</comment>
<dbReference type="PANTHER" id="PTHR45902">
    <property type="entry name" value="LATROPHILIN RECEPTOR-LIKE PROTEIN A"/>
    <property type="match status" value="1"/>
</dbReference>
<feature type="chain" id="PRO_5043999767" evidence="7">
    <location>
        <begin position="24"/>
        <end position="1010"/>
    </location>
</feature>
<sequence length="1010" mass="112532">MFGLNQNLPCIFAVLLFLPLVAKLESNLNLSDPCTEDDDCPDTGSASVSQPANELDQGTNGQSASMSGSQEKPVDPRGQIFSLEFCKAFCFSNTRFVKETVYGFCSDSGVKCFPCKCRAGCEIYGTCCTYVNRSDVDEKGDISTIDLLSLQQQQIQNFPQNMTCVLSDTESDTHYLMIGSCDKRYSDDQNHQWCEQDTAIEDQTVETYLHVSDKLTKRTYRNTFCSKCNGVHEAESWSLVIDCMHYMRVYMATSEDELLQLSLASASACSVGQSPPDQSYLAPCEPIWFNDVISQCNVTGLWEVHNPLPESECDRPGPITNRVVIHRSDLFQGKPVLFNNIFCAYCNLGRVQFEVPCSTTPRNPQNSLDSEEEEEEEKPNLPRLPFSLLLGFKEPKVSIEYFTLTAAAGNCSVTEWESPDGDCQPLECSQGKITSVDKCTTAMDEIRGLGYSVNLYLTTQESAKHPLNKHRQVLGVQKLNTVCSEAVRFLFNKLPIEGYDIKLSPLNTHINESTGTDCSNIENNNCNEKECFVFAYIIANRTLGRDYFEQVVIEQLTGNFTVIDSKSNSMTVAHYIMPSVNGEEINDRCRQGEDWRKPKVLKWQKIIEDDKRSEIWEDKKLFLPLTGILNCRSVSFNSSRFKIEKKNDFVSKIVLSFENAEITVSDPAQLSGVAIDKGGTLRVCRYLLDENINWHRFTRLSYDYPFDRTLSFWQSLLTLICLGASITCLTATVITYALFGSLRTPAGWNNLMLALSLLLAQSLLLASTYVNGPSAVCTALGVATHFTWLSMFCWSFTCCFYMFRVFTAKTRSSGQSSAGAKRLNLIKAMAMSTGAPTLVVTAVMVASHISTDGKHIGYGKRSCYLDSALLVGVATTLPLGLVTVCNTIFFACATVKIYNIRKLQSSDAVKKENAKNLFIYIRLSTLTGVCWLVALLAEAIDNDPLRFIYIILNGLQGVFIFLSYICNKRVLVLYTSKEMGKKYPSSALFLATSTTGTASPRSVATINTTD</sequence>
<keyword evidence="9" id="KW-0675">Receptor</keyword>
<keyword evidence="7" id="KW-0732">Signal</keyword>
<feature type="signal peptide" evidence="7">
    <location>
        <begin position="1"/>
        <end position="23"/>
    </location>
</feature>
<feature type="transmembrane region" description="Helical" evidence="6">
    <location>
        <begin position="919"/>
        <end position="940"/>
    </location>
</feature>
<reference evidence="9 10" key="1">
    <citation type="journal article" date="2021" name="Elife">
        <title>Chloroplast acquisition without the gene transfer in kleptoplastic sea slugs, Plakobranchus ocellatus.</title>
        <authorList>
            <person name="Maeda T."/>
            <person name="Takahashi S."/>
            <person name="Yoshida T."/>
            <person name="Shimamura S."/>
            <person name="Takaki Y."/>
            <person name="Nagai Y."/>
            <person name="Toyoda A."/>
            <person name="Suzuki Y."/>
            <person name="Arimoto A."/>
            <person name="Ishii H."/>
            <person name="Satoh N."/>
            <person name="Nishiyama T."/>
            <person name="Hasebe M."/>
            <person name="Maruyama T."/>
            <person name="Minagawa J."/>
            <person name="Obokata J."/>
            <person name="Shigenobu S."/>
        </authorList>
    </citation>
    <scope>NUCLEOTIDE SEQUENCE [LARGE SCALE GENOMIC DNA]</scope>
</reference>
<evidence type="ECO:0000259" key="8">
    <source>
        <dbReference type="PROSITE" id="PS50261"/>
    </source>
</evidence>
<proteinExistence type="predicted"/>
<dbReference type="PROSITE" id="PS50261">
    <property type="entry name" value="G_PROTEIN_RECEP_F2_4"/>
    <property type="match status" value="1"/>
</dbReference>
<accession>A0AAV4A782</accession>
<dbReference type="AlphaFoldDB" id="A0AAV4A782"/>
<keyword evidence="10" id="KW-1185">Reference proteome</keyword>
<keyword evidence="2 6" id="KW-0812">Transmembrane</keyword>
<dbReference type="InterPro" id="IPR017981">
    <property type="entry name" value="GPCR_2-like_7TM"/>
</dbReference>
<name>A0AAV4A782_9GAST</name>
<dbReference type="PANTHER" id="PTHR45902:SF1">
    <property type="entry name" value="LATROPHILIN RECEPTOR-LIKE PROTEIN A"/>
    <property type="match status" value="1"/>
</dbReference>
<evidence type="ECO:0000256" key="3">
    <source>
        <dbReference type="ARBA" id="ARBA00022989"/>
    </source>
</evidence>
<evidence type="ECO:0000256" key="1">
    <source>
        <dbReference type="ARBA" id="ARBA00004141"/>
    </source>
</evidence>
<feature type="region of interest" description="Disordered" evidence="5">
    <location>
        <begin position="359"/>
        <end position="380"/>
    </location>
</feature>
<dbReference type="GO" id="GO:0016020">
    <property type="term" value="C:membrane"/>
    <property type="evidence" value="ECO:0007669"/>
    <property type="project" value="UniProtKB-SubCell"/>
</dbReference>
<evidence type="ECO:0000256" key="5">
    <source>
        <dbReference type="SAM" id="MobiDB-lite"/>
    </source>
</evidence>
<keyword evidence="3 6" id="KW-1133">Transmembrane helix</keyword>
<keyword evidence="4 6" id="KW-0472">Membrane</keyword>
<feature type="transmembrane region" description="Helical" evidence="6">
    <location>
        <begin position="824"/>
        <end position="849"/>
    </location>
</feature>
<feature type="transmembrane region" description="Helical" evidence="6">
    <location>
        <begin position="782"/>
        <end position="803"/>
    </location>
</feature>
<evidence type="ECO:0000256" key="6">
    <source>
        <dbReference type="SAM" id="Phobius"/>
    </source>
</evidence>
<feature type="transmembrane region" description="Helical" evidence="6">
    <location>
        <begin position="712"/>
        <end position="739"/>
    </location>
</feature>
<feature type="domain" description="G-protein coupled receptors family 2 profile 2" evidence="8">
    <location>
        <begin position="714"/>
        <end position="968"/>
    </location>
</feature>
<dbReference type="CDD" id="cd15039">
    <property type="entry name" value="7tmB3_Methuselah-like"/>
    <property type="match status" value="1"/>
</dbReference>
<feature type="transmembrane region" description="Helical" evidence="6">
    <location>
        <begin position="751"/>
        <end position="770"/>
    </location>
</feature>
<dbReference type="InterPro" id="IPR053231">
    <property type="entry name" value="GPCR_LN-TM7"/>
</dbReference>
<dbReference type="InterPro" id="IPR000832">
    <property type="entry name" value="GPCR_2_secretin-like"/>
</dbReference>
<evidence type="ECO:0000256" key="7">
    <source>
        <dbReference type="SAM" id="SignalP"/>
    </source>
</evidence>
<dbReference type="Gene3D" id="1.20.1070.10">
    <property type="entry name" value="Rhodopsin 7-helix transmembrane proteins"/>
    <property type="match status" value="1"/>
</dbReference>
<feature type="compositionally biased region" description="Polar residues" evidence="5">
    <location>
        <begin position="359"/>
        <end position="368"/>
    </location>
</feature>
<feature type="region of interest" description="Disordered" evidence="5">
    <location>
        <begin position="33"/>
        <end position="75"/>
    </location>
</feature>
<evidence type="ECO:0000313" key="9">
    <source>
        <dbReference type="EMBL" id="GFO02583.1"/>
    </source>
</evidence>
<evidence type="ECO:0000256" key="2">
    <source>
        <dbReference type="ARBA" id="ARBA00022692"/>
    </source>
</evidence>
<dbReference type="EMBL" id="BLXT01003611">
    <property type="protein sequence ID" value="GFO02583.1"/>
    <property type="molecule type" value="Genomic_DNA"/>
</dbReference>
<organism evidence="9 10">
    <name type="scientific">Plakobranchus ocellatus</name>
    <dbReference type="NCBI Taxonomy" id="259542"/>
    <lineage>
        <taxon>Eukaryota</taxon>
        <taxon>Metazoa</taxon>
        <taxon>Spiralia</taxon>
        <taxon>Lophotrochozoa</taxon>
        <taxon>Mollusca</taxon>
        <taxon>Gastropoda</taxon>
        <taxon>Heterobranchia</taxon>
        <taxon>Euthyneura</taxon>
        <taxon>Panpulmonata</taxon>
        <taxon>Sacoglossa</taxon>
        <taxon>Placobranchoidea</taxon>
        <taxon>Plakobranchidae</taxon>
        <taxon>Plakobranchus</taxon>
    </lineage>
</organism>
<evidence type="ECO:0000256" key="4">
    <source>
        <dbReference type="ARBA" id="ARBA00023136"/>
    </source>
</evidence>
<gene>
    <name evidence="9" type="ORF">PoB_002908800</name>
</gene>
<dbReference type="GO" id="GO:0004930">
    <property type="term" value="F:G protein-coupled receptor activity"/>
    <property type="evidence" value="ECO:0007669"/>
    <property type="project" value="InterPro"/>
</dbReference>
<evidence type="ECO:0000313" key="10">
    <source>
        <dbReference type="Proteomes" id="UP000735302"/>
    </source>
</evidence>
<feature type="transmembrane region" description="Helical" evidence="6">
    <location>
        <begin position="869"/>
        <end position="898"/>
    </location>
</feature>
<feature type="compositionally biased region" description="Polar residues" evidence="5">
    <location>
        <begin position="44"/>
        <end position="70"/>
    </location>
</feature>
<comment type="caution">
    <text evidence="9">The sequence shown here is derived from an EMBL/GenBank/DDBJ whole genome shotgun (WGS) entry which is preliminary data.</text>
</comment>
<dbReference type="GO" id="GO:0007166">
    <property type="term" value="P:cell surface receptor signaling pathway"/>
    <property type="evidence" value="ECO:0007669"/>
    <property type="project" value="InterPro"/>
</dbReference>
<protein>
    <submittedName>
        <fullName evidence="9">Adhesion G-protein coupled receptor g6</fullName>
    </submittedName>
</protein>